<comment type="caution">
    <text evidence="2">The sequence shown here is derived from an EMBL/GenBank/DDBJ whole genome shotgun (WGS) entry which is preliminary data.</text>
</comment>
<feature type="compositionally biased region" description="Polar residues" evidence="1">
    <location>
        <begin position="261"/>
        <end position="270"/>
    </location>
</feature>
<reference evidence="3" key="1">
    <citation type="submission" date="2017-03" db="EMBL/GenBank/DDBJ databases">
        <title>Phytopthora megakarya and P. palmivora, two closely related causual agents of cacao black pod achieved similar genome size and gene model numbers by different mechanisms.</title>
        <authorList>
            <person name="Ali S."/>
            <person name="Shao J."/>
            <person name="Larry D.J."/>
            <person name="Kronmiller B."/>
            <person name="Shen D."/>
            <person name="Strem M.D."/>
            <person name="Melnick R.L."/>
            <person name="Guiltinan M.J."/>
            <person name="Tyler B.M."/>
            <person name="Meinhardt L.W."/>
            <person name="Bailey B.A."/>
        </authorList>
    </citation>
    <scope>NUCLEOTIDE SEQUENCE [LARGE SCALE GENOMIC DNA]</scope>
    <source>
        <strain evidence="3">zdho120</strain>
    </source>
</reference>
<protein>
    <submittedName>
        <fullName evidence="2">Uncharacterized protein</fullName>
    </submittedName>
</protein>
<evidence type="ECO:0000256" key="1">
    <source>
        <dbReference type="SAM" id="MobiDB-lite"/>
    </source>
</evidence>
<dbReference type="AlphaFoldDB" id="A0A225V3W5"/>
<name>A0A225V3W5_9STRA</name>
<organism evidence="2 3">
    <name type="scientific">Phytophthora megakarya</name>
    <dbReference type="NCBI Taxonomy" id="4795"/>
    <lineage>
        <taxon>Eukaryota</taxon>
        <taxon>Sar</taxon>
        <taxon>Stramenopiles</taxon>
        <taxon>Oomycota</taxon>
        <taxon>Peronosporomycetes</taxon>
        <taxon>Peronosporales</taxon>
        <taxon>Peronosporaceae</taxon>
        <taxon>Phytophthora</taxon>
    </lineage>
</organism>
<dbReference type="OrthoDB" id="126488at2759"/>
<evidence type="ECO:0000313" key="3">
    <source>
        <dbReference type="Proteomes" id="UP000198211"/>
    </source>
</evidence>
<dbReference type="EMBL" id="NBNE01008794">
    <property type="protein sequence ID" value="OWY99099.1"/>
    <property type="molecule type" value="Genomic_DNA"/>
</dbReference>
<gene>
    <name evidence="2" type="ORF">PHMEG_00029966</name>
</gene>
<feature type="compositionally biased region" description="Polar residues" evidence="1">
    <location>
        <begin position="327"/>
        <end position="337"/>
    </location>
</feature>
<proteinExistence type="predicted"/>
<dbReference type="Proteomes" id="UP000198211">
    <property type="component" value="Unassembled WGS sequence"/>
</dbReference>
<feature type="region of interest" description="Disordered" evidence="1">
    <location>
        <begin position="251"/>
        <end position="337"/>
    </location>
</feature>
<accession>A0A225V3W5</accession>
<keyword evidence="3" id="KW-1185">Reference proteome</keyword>
<sequence length="337" mass="37495">PAFKYEDLLVTNCVALPRGYLESLRTSFNEEDLPVAWKRLEAHDDSQCNAQGMATLGAAFDKALEMDFSSVGQFIIRVKEKRNRINRQSRENLKGVTMIPNPYAAIKVLSLFPTQYWGNTVDYTSEGFHLDKVEALLRNVFMDKNKSQIQGMQARIVPANYVAPHKSLGKRKWQDEFKKNGGECFYCEGRYNRDGETHRKADSPKMKKDRSIVLMRTSIFVKGKRVEIPPKSVGVSHPISKVEVAAVVKGTPQEPEPGYGTTLTSEQAQQDADELMTSPPPSPTPSSSSSAMSDENDMDECKQGYFPSHSVKLSEASSKIKEASMDIESTTPAAATV</sequence>
<feature type="non-terminal residue" evidence="2">
    <location>
        <position position="1"/>
    </location>
</feature>
<evidence type="ECO:0000313" key="2">
    <source>
        <dbReference type="EMBL" id="OWY99099.1"/>
    </source>
</evidence>